<name>A0AAD3HJZ4_9CHLO</name>
<organism evidence="1 2">
    <name type="scientific">Astrephomene gubernaculifera</name>
    <dbReference type="NCBI Taxonomy" id="47775"/>
    <lineage>
        <taxon>Eukaryota</taxon>
        <taxon>Viridiplantae</taxon>
        <taxon>Chlorophyta</taxon>
        <taxon>core chlorophytes</taxon>
        <taxon>Chlorophyceae</taxon>
        <taxon>CS clade</taxon>
        <taxon>Chlamydomonadales</taxon>
        <taxon>Astrephomenaceae</taxon>
        <taxon>Astrephomene</taxon>
    </lineage>
</organism>
<comment type="caution">
    <text evidence="1">The sequence shown here is derived from an EMBL/GenBank/DDBJ whole genome shotgun (WGS) entry which is preliminary data.</text>
</comment>
<dbReference type="Gene3D" id="1.25.40.20">
    <property type="entry name" value="Ankyrin repeat-containing domain"/>
    <property type="match status" value="1"/>
</dbReference>
<dbReference type="InterPro" id="IPR036770">
    <property type="entry name" value="Ankyrin_rpt-contain_sf"/>
</dbReference>
<keyword evidence="2" id="KW-1185">Reference proteome</keyword>
<evidence type="ECO:0000313" key="1">
    <source>
        <dbReference type="EMBL" id="GFR44119.1"/>
    </source>
</evidence>
<dbReference type="SUPFAM" id="SSF48403">
    <property type="entry name" value="Ankyrin repeat"/>
    <property type="match status" value="1"/>
</dbReference>
<accession>A0AAD3HJZ4</accession>
<dbReference type="InterPro" id="IPR002110">
    <property type="entry name" value="Ankyrin_rpt"/>
</dbReference>
<dbReference type="AlphaFoldDB" id="A0AAD3HJZ4"/>
<evidence type="ECO:0000313" key="2">
    <source>
        <dbReference type="Proteomes" id="UP001054857"/>
    </source>
</evidence>
<reference evidence="1 2" key="1">
    <citation type="journal article" date="2021" name="Sci. Rep.">
        <title>Genome sequencing of the multicellular alga Astrephomene provides insights into convergent evolution of germ-soma differentiation.</title>
        <authorList>
            <person name="Yamashita S."/>
            <person name="Yamamoto K."/>
            <person name="Matsuzaki R."/>
            <person name="Suzuki S."/>
            <person name="Yamaguchi H."/>
            <person name="Hirooka S."/>
            <person name="Minakuchi Y."/>
            <person name="Miyagishima S."/>
            <person name="Kawachi M."/>
            <person name="Toyoda A."/>
            <person name="Nozaki H."/>
        </authorList>
    </citation>
    <scope>NUCLEOTIDE SEQUENCE [LARGE SCALE GENOMIC DNA]</scope>
    <source>
        <strain evidence="1 2">NIES-4017</strain>
    </source>
</reference>
<dbReference type="EMBL" id="BMAR01000007">
    <property type="protein sequence ID" value="GFR44119.1"/>
    <property type="molecule type" value="Genomic_DNA"/>
</dbReference>
<proteinExistence type="predicted"/>
<gene>
    <name evidence="1" type="ORF">Agub_g5282</name>
</gene>
<protein>
    <submittedName>
        <fullName evidence="1">Uncharacterized protein</fullName>
    </submittedName>
</protein>
<dbReference type="Pfam" id="PF13606">
    <property type="entry name" value="Ank_3"/>
    <property type="match status" value="1"/>
</dbReference>
<sequence length="156" mass="16659">MGASSSRLASMLTPLTSGGATTVNPKADAGVLDKLGHDPRLLSTSVRGLGVLVGRGEVQTWLHVAVEKAQLQVVRQMFNFLSGSNIYTVRQALKPYCRRMGVPLPSSSREGLRMASSMCNSKGQSPLMLACAASCPELVKLLLEQVPPALAYQSWC</sequence>
<dbReference type="Proteomes" id="UP001054857">
    <property type="component" value="Unassembled WGS sequence"/>
</dbReference>